<gene>
    <name evidence="2" type="ORF">DIT97_25170</name>
</gene>
<dbReference type="SUPFAM" id="SSF53649">
    <property type="entry name" value="Alkaline phosphatase-like"/>
    <property type="match status" value="1"/>
</dbReference>
<feature type="region of interest" description="Disordered" evidence="1">
    <location>
        <begin position="145"/>
        <end position="175"/>
    </location>
</feature>
<dbReference type="Proteomes" id="UP000263642">
    <property type="component" value="Unassembled WGS sequence"/>
</dbReference>
<sequence>MSQPLNRSSISHGQHHQSGSGFSAFAPGSDLVHVGSRRWFLQMGMAGLAGLSMPELLKRQALAAPQAQLTHPVQAKSVIMIWLSGGPSQLDMWDLKPQAPKEIRGPFNPIQTSVSGIEICEHMPEQAAMMDKFAIIRSMDASSSNHTPTTFQACNPKSRRTNDNRDGGGYPSMGSVAAKFRGPNVPGMPGFVALADSMAADIYGAGHLGHRYEPLDGVKSAGKFGMPAGVQTARLTDREELRQQFDRLRKHTELSPELSLQDRYVQEAYDMVLSGNVAKAFDVNRESAQVREKYGNHSFGQKSLLARRLVEAGVTFITMSDAWGHWDHHGDEVKWGGINKGLKPMLPVLDHGIATLISDLDERGLLDTTLVLVLGEFGRGPVITKTDGRGHWTPVMSMLAAGAGVPGGQVIGATDRRGGEIAERRLGPGDLGATVFKKLGIDPYGHWIKPGGRPTPLVEGPSAPIAELG</sequence>
<evidence type="ECO:0000313" key="3">
    <source>
        <dbReference type="Proteomes" id="UP000263642"/>
    </source>
</evidence>
<dbReference type="InterPro" id="IPR010869">
    <property type="entry name" value="DUF1501"/>
</dbReference>
<feature type="compositionally biased region" description="Polar residues" evidence="1">
    <location>
        <begin position="145"/>
        <end position="155"/>
    </location>
</feature>
<organism evidence="2 3">
    <name type="scientific">Gimesia maris</name>
    <dbReference type="NCBI Taxonomy" id="122"/>
    <lineage>
        <taxon>Bacteria</taxon>
        <taxon>Pseudomonadati</taxon>
        <taxon>Planctomycetota</taxon>
        <taxon>Planctomycetia</taxon>
        <taxon>Planctomycetales</taxon>
        <taxon>Planctomycetaceae</taxon>
        <taxon>Gimesia</taxon>
    </lineage>
</organism>
<dbReference type="InterPro" id="IPR017850">
    <property type="entry name" value="Alkaline_phosphatase_core_sf"/>
</dbReference>
<feature type="region of interest" description="Disordered" evidence="1">
    <location>
        <begin position="1"/>
        <end position="22"/>
    </location>
</feature>
<proteinExistence type="predicted"/>
<dbReference type="EMBL" id="DQAY01000150">
    <property type="protein sequence ID" value="HCO26152.1"/>
    <property type="molecule type" value="Genomic_DNA"/>
</dbReference>
<dbReference type="PANTHER" id="PTHR43737:SF1">
    <property type="entry name" value="DUF1501 DOMAIN-CONTAINING PROTEIN"/>
    <property type="match status" value="1"/>
</dbReference>
<name>A0A3D3RDH2_9PLAN</name>
<feature type="compositionally biased region" description="Low complexity" evidence="1">
    <location>
        <begin position="8"/>
        <end position="22"/>
    </location>
</feature>
<dbReference type="AlphaFoldDB" id="A0A3D3RDH2"/>
<dbReference type="PANTHER" id="PTHR43737">
    <property type="entry name" value="BLL7424 PROTEIN"/>
    <property type="match status" value="1"/>
</dbReference>
<evidence type="ECO:0000313" key="2">
    <source>
        <dbReference type="EMBL" id="HCO26152.1"/>
    </source>
</evidence>
<dbReference type="Pfam" id="PF07394">
    <property type="entry name" value="DUF1501"/>
    <property type="match status" value="1"/>
</dbReference>
<evidence type="ECO:0000256" key="1">
    <source>
        <dbReference type="SAM" id="MobiDB-lite"/>
    </source>
</evidence>
<accession>A0A3D3RDH2</accession>
<protein>
    <submittedName>
        <fullName evidence="2">DUF1501 domain-containing protein</fullName>
    </submittedName>
</protein>
<dbReference type="PROSITE" id="PS51318">
    <property type="entry name" value="TAT"/>
    <property type="match status" value="1"/>
</dbReference>
<comment type="caution">
    <text evidence="2">The sequence shown here is derived from an EMBL/GenBank/DDBJ whole genome shotgun (WGS) entry which is preliminary data.</text>
</comment>
<dbReference type="InterPro" id="IPR006311">
    <property type="entry name" value="TAT_signal"/>
</dbReference>
<reference evidence="2 3" key="1">
    <citation type="journal article" date="2018" name="Nat. Biotechnol.">
        <title>A standardized bacterial taxonomy based on genome phylogeny substantially revises the tree of life.</title>
        <authorList>
            <person name="Parks D.H."/>
            <person name="Chuvochina M."/>
            <person name="Waite D.W."/>
            <person name="Rinke C."/>
            <person name="Skarshewski A."/>
            <person name="Chaumeil P.A."/>
            <person name="Hugenholtz P."/>
        </authorList>
    </citation>
    <scope>NUCLEOTIDE SEQUENCE [LARGE SCALE GENOMIC DNA]</scope>
    <source>
        <strain evidence="2">UBA9375</strain>
    </source>
</reference>